<feature type="transmembrane region" description="Helical" evidence="3">
    <location>
        <begin position="161"/>
        <end position="180"/>
    </location>
</feature>
<keyword evidence="3" id="KW-0472">Membrane</keyword>
<protein>
    <recommendedName>
        <fullName evidence="1">diguanylate cyclase</fullName>
        <ecNumber evidence="1">2.7.7.65</ecNumber>
    </recommendedName>
</protein>
<dbReference type="NCBIfam" id="TIGR00254">
    <property type="entry name" value="GGDEF"/>
    <property type="match status" value="1"/>
</dbReference>
<dbReference type="PANTHER" id="PTHR45138">
    <property type="entry name" value="REGULATORY COMPONENTS OF SENSORY TRANSDUCTION SYSTEM"/>
    <property type="match status" value="1"/>
</dbReference>
<keyword evidence="3" id="KW-1133">Transmembrane helix</keyword>
<dbReference type="CDD" id="cd01949">
    <property type="entry name" value="GGDEF"/>
    <property type="match status" value="1"/>
</dbReference>
<sequence>MPPALSSAPDPLERRQRLRVFRHFMAAASSLLTVVLAYAYAWFGHLSYAAALHFTGAVACSVTVFTLTFVLGINRRFADPSLTVAQLLTAGAALSWLAFEGPDIRSLLIGLYAVTLMFGAFRLSTGALLAVGACFLAMYAAGVGLDLWLRRQPWSATNEGVQLVHFAAVVVWVAWIGGYINRLRIRLRSTNEELKQALQRIEVVASFDEVTGLYNRRTIRDILAKEKSRCERTRASLCIAMLDIDHFKRINDLYGHAMGDRVLKAVATVLHAGLRGNDSVGRYGGEEFIVVLTECQAGAALLPLERLRLEIEAMTVEGLPREHKVTASIGTAVYRCGEDIDLAIQRADAALYEAKRSGRNQVVCHA</sequence>
<dbReference type="SUPFAM" id="SSF55073">
    <property type="entry name" value="Nucleotide cyclase"/>
    <property type="match status" value="1"/>
</dbReference>
<dbReference type="PROSITE" id="PS50887">
    <property type="entry name" value="GGDEF"/>
    <property type="match status" value="1"/>
</dbReference>
<dbReference type="EMBL" id="JAMKFE010000013">
    <property type="protein sequence ID" value="MCM5681730.1"/>
    <property type="molecule type" value="Genomic_DNA"/>
</dbReference>
<dbReference type="InterPro" id="IPR029787">
    <property type="entry name" value="Nucleotide_cyclase"/>
</dbReference>
<evidence type="ECO:0000259" key="4">
    <source>
        <dbReference type="PROSITE" id="PS50887"/>
    </source>
</evidence>
<dbReference type="RefSeq" id="WP_251780209.1">
    <property type="nucleotide sequence ID" value="NZ_JAMKFE010000013.1"/>
</dbReference>
<feature type="transmembrane region" description="Helical" evidence="3">
    <location>
        <begin position="104"/>
        <end position="121"/>
    </location>
</feature>
<evidence type="ECO:0000313" key="5">
    <source>
        <dbReference type="EMBL" id="MCM5681730.1"/>
    </source>
</evidence>
<keyword evidence="3" id="KW-0812">Transmembrane</keyword>
<evidence type="ECO:0000256" key="3">
    <source>
        <dbReference type="SAM" id="Phobius"/>
    </source>
</evidence>
<comment type="caution">
    <text evidence="5">The sequence shown here is derived from an EMBL/GenBank/DDBJ whole genome shotgun (WGS) entry which is preliminary data.</text>
</comment>
<gene>
    <name evidence="5" type="ORF">M8A51_19560</name>
</gene>
<comment type="catalytic activity">
    <reaction evidence="2">
        <text>2 GTP = 3',3'-c-di-GMP + 2 diphosphate</text>
        <dbReference type="Rhea" id="RHEA:24898"/>
        <dbReference type="ChEBI" id="CHEBI:33019"/>
        <dbReference type="ChEBI" id="CHEBI:37565"/>
        <dbReference type="ChEBI" id="CHEBI:58805"/>
        <dbReference type="EC" id="2.7.7.65"/>
    </reaction>
</comment>
<dbReference type="PANTHER" id="PTHR45138:SF9">
    <property type="entry name" value="DIGUANYLATE CYCLASE DGCM-RELATED"/>
    <property type="match status" value="1"/>
</dbReference>
<accession>A0ABT0YSM0</accession>
<evidence type="ECO:0000313" key="6">
    <source>
        <dbReference type="Proteomes" id="UP001165541"/>
    </source>
</evidence>
<feature type="transmembrane region" description="Helical" evidence="3">
    <location>
        <begin position="49"/>
        <end position="73"/>
    </location>
</feature>
<evidence type="ECO:0000256" key="1">
    <source>
        <dbReference type="ARBA" id="ARBA00012528"/>
    </source>
</evidence>
<dbReference type="Pfam" id="PF00990">
    <property type="entry name" value="GGDEF"/>
    <property type="match status" value="1"/>
</dbReference>
<organism evidence="5 6">
    <name type="scientific">Caldimonas mangrovi</name>
    <dbReference type="NCBI Taxonomy" id="2944811"/>
    <lineage>
        <taxon>Bacteria</taxon>
        <taxon>Pseudomonadati</taxon>
        <taxon>Pseudomonadota</taxon>
        <taxon>Betaproteobacteria</taxon>
        <taxon>Burkholderiales</taxon>
        <taxon>Sphaerotilaceae</taxon>
        <taxon>Caldimonas</taxon>
    </lineage>
</organism>
<keyword evidence="6" id="KW-1185">Reference proteome</keyword>
<dbReference type="Gene3D" id="3.30.70.270">
    <property type="match status" value="1"/>
</dbReference>
<reference evidence="5" key="1">
    <citation type="submission" date="2022-05" db="EMBL/GenBank/DDBJ databases">
        <title>Schlegelella sp. nov., isolated from mangrove soil.</title>
        <authorList>
            <person name="Liu Y."/>
            <person name="Ge X."/>
            <person name="Liu W."/>
        </authorList>
    </citation>
    <scope>NUCLEOTIDE SEQUENCE</scope>
    <source>
        <strain evidence="5">S2-27</strain>
    </source>
</reference>
<name>A0ABT0YSM0_9BURK</name>
<dbReference type="SMART" id="SM00267">
    <property type="entry name" value="GGDEF"/>
    <property type="match status" value="1"/>
</dbReference>
<feature type="transmembrane region" description="Helical" evidence="3">
    <location>
        <begin position="24"/>
        <end position="43"/>
    </location>
</feature>
<feature type="transmembrane region" description="Helical" evidence="3">
    <location>
        <begin position="80"/>
        <end position="98"/>
    </location>
</feature>
<dbReference type="InterPro" id="IPR000160">
    <property type="entry name" value="GGDEF_dom"/>
</dbReference>
<evidence type="ECO:0000256" key="2">
    <source>
        <dbReference type="ARBA" id="ARBA00034247"/>
    </source>
</evidence>
<feature type="transmembrane region" description="Helical" evidence="3">
    <location>
        <begin position="128"/>
        <end position="149"/>
    </location>
</feature>
<proteinExistence type="predicted"/>
<dbReference type="Proteomes" id="UP001165541">
    <property type="component" value="Unassembled WGS sequence"/>
</dbReference>
<dbReference type="EC" id="2.7.7.65" evidence="1"/>
<dbReference type="InterPro" id="IPR050469">
    <property type="entry name" value="Diguanylate_Cyclase"/>
</dbReference>
<dbReference type="InterPro" id="IPR043128">
    <property type="entry name" value="Rev_trsase/Diguanyl_cyclase"/>
</dbReference>
<feature type="domain" description="GGDEF" evidence="4">
    <location>
        <begin position="235"/>
        <end position="366"/>
    </location>
</feature>